<reference evidence="8" key="1">
    <citation type="submission" date="2020-05" db="EMBL/GenBank/DDBJ databases">
        <authorList>
            <person name="Chiriac C."/>
            <person name="Salcher M."/>
            <person name="Ghai R."/>
            <person name="Kavagutti S V."/>
        </authorList>
    </citation>
    <scope>NUCLEOTIDE SEQUENCE</scope>
</reference>
<dbReference type="Gene3D" id="3.30.10.20">
    <property type="match status" value="4"/>
</dbReference>
<evidence type="ECO:0000256" key="4">
    <source>
        <dbReference type="ARBA" id="ARBA00022777"/>
    </source>
</evidence>
<dbReference type="EMBL" id="CAFBMP010000003">
    <property type="protein sequence ID" value="CAB4897486.1"/>
    <property type="molecule type" value="Genomic_DNA"/>
</dbReference>
<feature type="domain" description="PASTA" evidence="7">
    <location>
        <begin position="373"/>
        <end position="440"/>
    </location>
</feature>
<dbReference type="Gene3D" id="3.30.200.20">
    <property type="entry name" value="Phosphorylase Kinase, domain 1"/>
    <property type="match status" value="1"/>
</dbReference>
<dbReference type="FunFam" id="3.30.200.20:FF:000035">
    <property type="entry name" value="Serine/threonine protein kinase Stk1"/>
    <property type="match status" value="1"/>
</dbReference>
<dbReference type="InterPro" id="IPR000719">
    <property type="entry name" value="Prot_kinase_dom"/>
</dbReference>
<feature type="domain" description="Protein kinase" evidence="6">
    <location>
        <begin position="13"/>
        <end position="281"/>
    </location>
</feature>
<dbReference type="InterPro" id="IPR005543">
    <property type="entry name" value="PASTA_dom"/>
</dbReference>
<keyword evidence="1" id="KW-0723">Serine/threonine-protein kinase</keyword>
<dbReference type="PANTHER" id="PTHR43289">
    <property type="entry name" value="MITOGEN-ACTIVATED PROTEIN KINASE KINASE KINASE 20-RELATED"/>
    <property type="match status" value="1"/>
</dbReference>
<keyword evidence="3" id="KW-0547">Nucleotide-binding</keyword>
<dbReference type="InterPro" id="IPR011009">
    <property type="entry name" value="Kinase-like_dom_sf"/>
</dbReference>
<keyword evidence="5" id="KW-0067">ATP-binding</keyword>
<dbReference type="GO" id="GO:0005524">
    <property type="term" value="F:ATP binding"/>
    <property type="evidence" value="ECO:0007669"/>
    <property type="project" value="UniProtKB-KW"/>
</dbReference>
<dbReference type="PANTHER" id="PTHR43289:SF34">
    <property type="entry name" value="SERINE_THREONINE-PROTEIN KINASE YBDM-RELATED"/>
    <property type="match status" value="1"/>
</dbReference>
<evidence type="ECO:0000256" key="1">
    <source>
        <dbReference type="ARBA" id="ARBA00022527"/>
    </source>
</evidence>
<protein>
    <submittedName>
        <fullName evidence="8">Unannotated protein</fullName>
    </submittedName>
</protein>
<dbReference type="Pfam" id="PF00069">
    <property type="entry name" value="Pkinase"/>
    <property type="match status" value="1"/>
</dbReference>
<dbReference type="CDD" id="cd06575">
    <property type="entry name" value="PASTA_Pbp2x-like_2"/>
    <property type="match status" value="1"/>
</dbReference>
<dbReference type="SMART" id="SM00740">
    <property type="entry name" value="PASTA"/>
    <property type="match status" value="4"/>
</dbReference>
<dbReference type="PROSITE" id="PS51178">
    <property type="entry name" value="PASTA"/>
    <property type="match status" value="4"/>
</dbReference>
<dbReference type="CDD" id="cd14014">
    <property type="entry name" value="STKc_PknB_like"/>
    <property type="match status" value="1"/>
</dbReference>
<dbReference type="NCBIfam" id="NF033483">
    <property type="entry name" value="PknB_PASTA_kin"/>
    <property type="match status" value="1"/>
</dbReference>
<dbReference type="CDD" id="cd06577">
    <property type="entry name" value="PASTA_pknB"/>
    <property type="match status" value="3"/>
</dbReference>
<dbReference type="PROSITE" id="PS00108">
    <property type="entry name" value="PROTEIN_KINASE_ST"/>
    <property type="match status" value="1"/>
</dbReference>
<feature type="domain" description="PASTA" evidence="7">
    <location>
        <begin position="509"/>
        <end position="575"/>
    </location>
</feature>
<dbReference type="GO" id="GO:0004674">
    <property type="term" value="F:protein serine/threonine kinase activity"/>
    <property type="evidence" value="ECO:0007669"/>
    <property type="project" value="UniProtKB-KW"/>
</dbReference>
<keyword evidence="4" id="KW-0418">Kinase</keyword>
<proteinExistence type="predicted"/>
<evidence type="ECO:0000313" key="8">
    <source>
        <dbReference type="EMBL" id="CAB4897486.1"/>
    </source>
</evidence>
<gene>
    <name evidence="8" type="ORF">UFOPK3608_00141</name>
</gene>
<evidence type="ECO:0000259" key="7">
    <source>
        <dbReference type="PROSITE" id="PS51178"/>
    </source>
</evidence>
<dbReference type="SUPFAM" id="SSF56112">
    <property type="entry name" value="Protein kinase-like (PK-like)"/>
    <property type="match status" value="1"/>
</dbReference>
<evidence type="ECO:0000256" key="2">
    <source>
        <dbReference type="ARBA" id="ARBA00022679"/>
    </source>
</evidence>
<sequence>MSDLTGELIDSRYLLQRLIASGGMATIYVGIDTRLDRPVAVKIMHAHLASDEAFVSRFIKEAKATAALSHPNIVSIQDQGWNENGPPAVFLVMELVEGSTLRDYLNQQGALTVEQMFQLINPVLSALSAAHRIGIVHRDIKPENILISKDGRVKVADFGLARNMAMGQTLTVESSVVLGSVSYLSPEQVQRGVADARSDIYAVGIVLYEMLIGSKPYEGETPIQIAYRHVNDRIPNIKGIKNEIPVAIAELVYAATAPNPDQRPKNAEELLSKLREIQSEIDPKKRQMSLELDLPPSTVKKISRRGKVSVGLAFENIKEKTSQLISTKPIKEVKAEESIGTRKRKLSKRVKRNRIIAVLLLISLIFGGYKLSGIGKIAVPSLVGMNQSEAKKSLGLIGLESQLIEEVYSENVPKGKIIQTKPGGGSKVAPTSKIGLIISKGQERIIVPVLKGLTPDTASAQLSDLGLTVGSISESFDMKISAGYVIASDPKDSTEVKRKTIINLIVSKGIEQLVLASYVGKSGEQALSELTDLGFDVNASYKFSESIFKGQVISQLPEKSESLGKASKVELVISKGPEFVFVPNVLGKSKNDALLDLENLGLRVVVKGIGKVNNISPSIGSKVKQGTKITLTLR</sequence>
<dbReference type="InterPro" id="IPR008271">
    <property type="entry name" value="Ser/Thr_kinase_AS"/>
</dbReference>
<organism evidence="8">
    <name type="scientific">freshwater metagenome</name>
    <dbReference type="NCBI Taxonomy" id="449393"/>
    <lineage>
        <taxon>unclassified sequences</taxon>
        <taxon>metagenomes</taxon>
        <taxon>ecological metagenomes</taxon>
    </lineage>
</organism>
<accession>A0A6J7FPI8</accession>
<dbReference type="AlphaFoldDB" id="A0A6J7FPI8"/>
<dbReference type="SUPFAM" id="SSF54184">
    <property type="entry name" value="Penicillin-binding protein 2x (pbp-2x), c-terminal domain"/>
    <property type="match status" value="1"/>
</dbReference>
<dbReference type="PROSITE" id="PS50011">
    <property type="entry name" value="PROTEIN_KINASE_DOM"/>
    <property type="match status" value="1"/>
</dbReference>
<evidence type="ECO:0000259" key="6">
    <source>
        <dbReference type="PROSITE" id="PS50011"/>
    </source>
</evidence>
<dbReference type="Gene3D" id="1.10.510.10">
    <property type="entry name" value="Transferase(Phosphotransferase) domain 1"/>
    <property type="match status" value="1"/>
</dbReference>
<evidence type="ECO:0000256" key="5">
    <source>
        <dbReference type="ARBA" id="ARBA00022840"/>
    </source>
</evidence>
<evidence type="ECO:0000256" key="3">
    <source>
        <dbReference type="ARBA" id="ARBA00022741"/>
    </source>
</evidence>
<dbReference type="SMART" id="SM00220">
    <property type="entry name" value="S_TKc"/>
    <property type="match status" value="1"/>
</dbReference>
<feature type="domain" description="PASTA" evidence="7">
    <location>
        <begin position="576"/>
        <end position="634"/>
    </location>
</feature>
<dbReference type="Pfam" id="PF03793">
    <property type="entry name" value="PASTA"/>
    <property type="match status" value="4"/>
</dbReference>
<dbReference type="FunFam" id="1.10.510.10:FF:000021">
    <property type="entry name" value="Serine/threonine protein kinase"/>
    <property type="match status" value="1"/>
</dbReference>
<name>A0A6J7FPI8_9ZZZZ</name>
<feature type="domain" description="PASTA" evidence="7">
    <location>
        <begin position="441"/>
        <end position="508"/>
    </location>
</feature>
<keyword evidence="2" id="KW-0808">Transferase</keyword>